<gene>
    <name evidence="1" type="ORF">BESB_061860</name>
</gene>
<dbReference type="OrthoDB" id="328276at2759"/>
<proteinExistence type="predicted"/>
<sequence>MLPVTYTLNKHNGGGVLPADPRAKVTAAIHGGMLDSRLRVRDMNAYRTSYADMTQGRETHVKSNMPSGYGGNIPTIRHDVLHRNTQFHKRLHELAHDPNRDTFGDFEANIQGISYVTKNPR</sequence>
<organism evidence="1 2">
    <name type="scientific">Besnoitia besnoiti</name>
    <name type="common">Apicomplexan protozoan</name>
    <dbReference type="NCBI Taxonomy" id="94643"/>
    <lineage>
        <taxon>Eukaryota</taxon>
        <taxon>Sar</taxon>
        <taxon>Alveolata</taxon>
        <taxon>Apicomplexa</taxon>
        <taxon>Conoidasida</taxon>
        <taxon>Coccidia</taxon>
        <taxon>Eucoccidiorida</taxon>
        <taxon>Eimeriorina</taxon>
        <taxon>Sarcocystidae</taxon>
        <taxon>Besnoitia</taxon>
    </lineage>
</organism>
<evidence type="ECO:0000313" key="2">
    <source>
        <dbReference type="Proteomes" id="UP000224006"/>
    </source>
</evidence>
<dbReference type="Proteomes" id="UP000224006">
    <property type="component" value="Chromosome V"/>
</dbReference>
<name>A0A2A9MBP1_BESBE</name>
<dbReference type="GeneID" id="40311114"/>
<dbReference type="EMBL" id="NWUJ01000005">
    <property type="protein sequence ID" value="PFH35299.1"/>
    <property type="molecule type" value="Genomic_DNA"/>
</dbReference>
<dbReference type="AlphaFoldDB" id="A0A2A9MBP1"/>
<evidence type="ECO:0000313" key="1">
    <source>
        <dbReference type="EMBL" id="PFH35299.1"/>
    </source>
</evidence>
<dbReference type="KEGG" id="bbes:BESB_061860"/>
<reference evidence="1 2" key="1">
    <citation type="submission" date="2017-09" db="EMBL/GenBank/DDBJ databases">
        <title>Genome sequencing of Besnoitia besnoiti strain Bb-Ger1.</title>
        <authorList>
            <person name="Schares G."/>
            <person name="Venepally P."/>
            <person name="Lorenzi H.A."/>
        </authorList>
    </citation>
    <scope>NUCLEOTIDE SEQUENCE [LARGE SCALE GENOMIC DNA]</scope>
    <source>
        <strain evidence="1 2">Bb-Ger1</strain>
    </source>
</reference>
<comment type="caution">
    <text evidence="1">The sequence shown here is derived from an EMBL/GenBank/DDBJ whole genome shotgun (WGS) entry which is preliminary data.</text>
</comment>
<accession>A0A2A9MBP1</accession>
<dbReference type="RefSeq" id="XP_029219308.1">
    <property type="nucleotide sequence ID" value="XM_029364600.1"/>
</dbReference>
<protein>
    <submittedName>
        <fullName evidence="1">Uncharacterized protein</fullName>
    </submittedName>
</protein>
<dbReference type="VEuPathDB" id="ToxoDB:BESB_061860"/>
<keyword evidence="2" id="KW-1185">Reference proteome</keyword>